<evidence type="ECO:0000313" key="2">
    <source>
        <dbReference type="EMBL" id="NYZ22164.1"/>
    </source>
</evidence>
<keyword evidence="3" id="KW-1185">Reference proteome</keyword>
<reference evidence="2 3" key="1">
    <citation type="submission" date="2020-05" db="EMBL/GenBank/DDBJ databases">
        <title>Azospirillum oleiclasticum sp. nov, a nitrogen-fixing and heavy crude oil-emulsifying bacterium isolated from the crude oil of Yumen Oilfield.</title>
        <authorList>
            <person name="Wu D."/>
            <person name="Cai M."/>
            <person name="Zhang X."/>
        </authorList>
    </citation>
    <scope>NUCLEOTIDE SEQUENCE [LARGE SCALE GENOMIC DNA]</scope>
    <source>
        <strain evidence="2 3">ROY-1-1-2</strain>
    </source>
</reference>
<feature type="compositionally biased region" description="Basic and acidic residues" evidence="1">
    <location>
        <begin position="23"/>
        <end position="34"/>
    </location>
</feature>
<proteinExistence type="predicted"/>
<organism evidence="2 3">
    <name type="scientific">Azospirillum oleiclasticum</name>
    <dbReference type="NCBI Taxonomy" id="2735135"/>
    <lineage>
        <taxon>Bacteria</taxon>
        <taxon>Pseudomonadati</taxon>
        <taxon>Pseudomonadota</taxon>
        <taxon>Alphaproteobacteria</taxon>
        <taxon>Rhodospirillales</taxon>
        <taxon>Azospirillaceae</taxon>
        <taxon>Azospirillum</taxon>
    </lineage>
</organism>
<evidence type="ECO:0000313" key="3">
    <source>
        <dbReference type="Proteomes" id="UP000584642"/>
    </source>
</evidence>
<feature type="region of interest" description="Disordered" evidence="1">
    <location>
        <begin position="1"/>
        <end position="40"/>
    </location>
</feature>
<protein>
    <submittedName>
        <fullName evidence="2">Uncharacterized protein</fullName>
    </submittedName>
</protein>
<accession>A0ABX2TDB9</accession>
<name>A0ABX2TDB9_9PROT</name>
<feature type="region of interest" description="Disordered" evidence="1">
    <location>
        <begin position="74"/>
        <end position="96"/>
    </location>
</feature>
<gene>
    <name evidence="2" type="ORF">HND93_20815</name>
</gene>
<dbReference type="RefSeq" id="WP_180283943.1">
    <property type="nucleotide sequence ID" value="NZ_JABFDB010000016.1"/>
</dbReference>
<comment type="caution">
    <text evidence="2">The sequence shown here is derived from an EMBL/GenBank/DDBJ whole genome shotgun (WGS) entry which is preliminary data.</text>
</comment>
<dbReference type="EMBL" id="JABFDB010000016">
    <property type="protein sequence ID" value="NYZ22164.1"/>
    <property type="molecule type" value="Genomic_DNA"/>
</dbReference>
<dbReference type="Proteomes" id="UP000584642">
    <property type="component" value="Unassembled WGS sequence"/>
</dbReference>
<sequence length="96" mass="10452">MTVRPACQTARAEPGAFGRRRHAPDDRLDDRSHDALPPVDCSSPWYGLGESKRVGFSLIGEFVRTELRRLVACSGAGQHQSGREFTDAMPKPSAGV</sequence>
<evidence type="ECO:0000256" key="1">
    <source>
        <dbReference type="SAM" id="MobiDB-lite"/>
    </source>
</evidence>